<feature type="region of interest" description="Disordered" evidence="1">
    <location>
        <begin position="221"/>
        <end position="246"/>
    </location>
</feature>
<proteinExistence type="predicted"/>
<comment type="caution">
    <text evidence="3">The sequence shown here is derived from an EMBL/GenBank/DDBJ whole genome shotgun (WGS) entry which is preliminary data.</text>
</comment>
<feature type="region of interest" description="Disordered" evidence="1">
    <location>
        <begin position="80"/>
        <end position="100"/>
    </location>
</feature>
<name>X6MKY4_RETFI</name>
<reference evidence="3 4" key="1">
    <citation type="journal article" date="2013" name="Curr. Biol.">
        <title>The Genome of the Foraminiferan Reticulomyxa filosa.</title>
        <authorList>
            <person name="Glockner G."/>
            <person name="Hulsmann N."/>
            <person name="Schleicher M."/>
            <person name="Noegel A.A."/>
            <person name="Eichinger L."/>
            <person name="Gallinger C."/>
            <person name="Pawlowski J."/>
            <person name="Sierra R."/>
            <person name="Euteneuer U."/>
            <person name="Pillet L."/>
            <person name="Moustafa A."/>
            <person name="Platzer M."/>
            <person name="Groth M."/>
            <person name="Szafranski K."/>
            <person name="Schliwa M."/>
        </authorList>
    </citation>
    <scope>NUCLEOTIDE SEQUENCE [LARGE SCALE GENOMIC DNA]</scope>
</reference>
<keyword evidence="2" id="KW-0812">Transmembrane</keyword>
<sequence length="246" mass="28149">PQDKDQKNQGQQTHNEKETLGTHNDRYSSAAYHLKHLALSIATSMPIYNRIMYLYVCVCVYFCLYFCLHVRSLDQCQTPGNYSANRSPQSPQSSDSGSIGEVKEEVEKGATFNDAELIFEHNYYWPEFTKRTPVSPKQNVTLDLPSAVEEHKLEMPNDRNAALSTFAVASDDLKGQGYLSITITYYQSIQIFFFFVHCKCICLCLYLQLWKLVDRAPHRTSVVDGKKPQSPFGSRSRPKKKKKKAK</sequence>
<feature type="region of interest" description="Disordered" evidence="1">
    <location>
        <begin position="1"/>
        <end position="22"/>
    </location>
</feature>
<keyword evidence="2" id="KW-1133">Transmembrane helix</keyword>
<feature type="non-terminal residue" evidence="3">
    <location>
        <position position="1"/>
    </location>
</feature>
<dbReference type="AlphaFoldDB" id="X6MKY4"/>
<dbReference type="EMBL" id="ASPP01020203">
    <property type="protein sequence ID" value="ETO14117.1"/>
    <property type="molecule type" value="Genomic_DNA"/>
</dbReference>
<organism evidence="3 4">
    <name type="scientific">Reticulomyxa filosa</name>
    <dbReference type="NCBI Taxonomy" id="46433"/>
    <lineage>
        <taxon>Eukaryota</taxon>
        <taxon>Sar</taxon>
        <taxon>Rhizaria</taxon>
        <taxon>Retaria</taxon>
        <taxon>Foraminifera</taxon>
        <taxon>Monothalamids</taxon>
        <taxon>Reticulomyxidae</taxon>
        <taxon>Reticulomyxa</taxon>
    </lineage>
</organism>
<dbReference type="Proteomes" id="UP000023152">
    <property type="component" value="Unassembled WGS sequence"/>
</dbReference>
<feature type="transmembrane region" description="Helical" evidence="2">
    <location>
        <begin position="191"/>
        <end position="209"/>
    </location>
</feature>
<keyword evidence="4" id="KW-1185">Reference proteome</keyword>
<evidence type="ECO:0000313" key="4">
    <source>
        <dbReference type="Proteomes" id="UP000023152"/>
    </source>
</evidence>
<accession>X6MKY4</accession>
<feature type="compositionally biased region" description="Low complexity" evidence="1">
    <location>
        <begin position="87"/>
        <end position="98"/>
    </location>
</feature>
<evidence type="ECO:0000256" key="1">
    <source>
        <dbReference type="SAM" id="MobiDB-lite"/>
    </source>
</evidence>
<evidence type="ECO:0000256" key="2">
    <source>
        <dbReference type="SAM" id="Phobius"/>
    </source>
</evidence>
<protein>
    <submittedName>
        <fullName evidence="3">Uncharacterized protein</fullName>
    </submittedName>
</protein>
<evidence type="ECO:0000313" key="3">
    <source>
        <dbReference type="EMBL" id="ETO14117.1"/>
    </source>
</evidence>
<feature type="compositionally biased region" description="Basic residues" evidence="1">
    <location>
        <begin position="236"/>
        <end position="246"/>
    </location>
</feature>
<gene>
    <name evidence="3" type="ORF">RFI_23251</name>
</gene>
<feature type="transmembrane region" description="Helical" evidence="2">
    <location>
        <begin position="47"/>
        <end position="68"/>
    </location>
</feature>
<feature type="non-terminal residue" evidence="3">
    <location>
        <position position="246"/>
    </location>
</feature>
<keyword evidence="2" id="KW-0472">Membrane</keyword>